<comment type="caution">
    <text evidence="1">The sequence shown here is derived from an EMBL/GenBank/DDBJ whole genome shotgun (WGS) entry which is preliminary data.</text>
</comment>
<reference evidence="1 2" key="1">
    <citation type="submission" date="2016-06" db="EMBL/GenBank/DDBJ databases">
        <title>Genome sequence of Porphyrobacter dokdonensis DSW-74.</title>
        <authorList>
            <person name="Kim J.F."/>
            <person name="Song J.Y."/>
        </authorList>
    </citation>
    <scope>NUCLEOTIDE SEQUENCE [LARGE SCALE GENOMIC DNA]</scope>
    <source>
        <strain evidence="1 2">DSW-74</strain>
    </source>
</reference>
<dbReference type="AlphaFoldDB" id="A0A1A7BH12"/>
<evidence type="ECO:0000313" key="1">
    <source>
        <dbReference type="EMBL" id="OBV11006.1"/>
    </source>
</evidence>
<gene>
    <name evidence="1" type="ORF">I603_1414</name>
</gene>
<evidence type="ECO:0000313" key="2">
    <source>
        <dbReference type="Proteomes" id="UP000092484"/>
    </source>
</evidence>
<protein>
    <submittedName>
        <fullName evidence="1">Uncharacterized protein</fullName>
    </submittedName>
</protein>
<dbReference type="Proteomes" id="UP000092484">
    <property type="component" value="Unassembled WGS sequence"/>
</dbReference>
<sequence>MELVLDPAALAGLSGLIALSGWALGRTQNGRNTPEAPPATEPVPAALALAKAGEPADCQQRALEERRAIFDQPLALSELHDHVSSIRRMERVFEQELSGPKGMLALPLRDMDDVCRYFGLSGRPTCPGPANRRCHHDGPCMASGLCSSVTGQRPDPALATPPVSRASPFAP</sequence>
<name>A0A1A7BH12_9SPHN</name>
<dbReference type="EMBL" id="LZYB01000003">
    <property type="protein sequence ID" value="OBV11006.1"/>
    <property type="molecule type" value="Genomic_DNA"/>
</dbReference>
<organism evidence="1 2">
    <name type="scientific">Erythrobacter dokdonensis DSW-74</name>
    <dbReference type="NCBI Taxonomy" id="1300349"/>
    <lineage>
        <taxon>Bacteria</taxon>
        <taxon>Pseudomonadati</taxon>
        <taxon>Pseudomonadota</taxon>
        <taxon>Alphaproteobacteria</taxon>
        <taxon>Sphingomonadales</taxon>
        <taxon>Erythrobacteraceae</taxon>
        <taxon>Erythrobacter/Porphyrobacter group</taxon>
        <taxon>Erythrobacter</taxon>
    </lineage>
</organism>
<proteinExistence type="predicted"/>
<keyword evidence="2" id="KW-1185">Reference proteome</keyword>
<accession>A0A1A7BH12</accession>